<evidence type="ECO:0000256" key="5">
    <source>
        <dbReference type="SAM" id="MobiDB-lite"/>
    </source>
</evidence>
<accession>A0A6A6G6Z7</accession>
<protein>
    <recommendedName>
        <fullName evidence="6">RING-type domain-containing protein</fullName>
    </recommendedName>
</protein>
<keyword evidence="2 4" id="KW-0863">Zinc-finger</keyword>
<dbReference type="Pfam" id="PF00097">
    <property type="entry name" value="zf-C3HC4"/>
    <property type="match status" value="1"/>
</dbReference>
<gene>
    <name evidence="7" type="ORF">BDZ85DRAFT_265571</name>
</gene>
<dbReference type="PROSITE" id="PS00518">
    <property type="entry name" value="ZF_RING_1"/>
    <property type="match status" value="1"/>
</dbReference>
<dbReference type="PANTHER" id="PTHR15898">
    <property type="entry name" value="BIFUNCTIONAL APOPTOSIS REGULATOR"/>
    <property type="match status" value="1"/>
</dbReference>
<dbReference type="AlphaFoldDB" id="A0A6A6G6Z7"/>
<feature type="region of interest" description="Disordered" evidence="5">
    <location>
        <begin position="326"/>
        <end position="563"/>
    </location>
</feature>
<evidence type="ECO:0000256" key="1">
    <source>
        <dbReference type="ARBA" id="ARBA00022723"/>
    </source>
</evidence>
<name>A0A6A6G6Z7_9PEZI</name>
<dbReference type="OrthoDB" id="6105938at2759"/>
<dbReference type="SUPFAM" id="SSF57850">
    <property type="entry name" value="RING/U-box"/>
    <property type="match status" value="1"/>
</dbReference>
<evidence type="ECO:0000259" key="6">
    <source>
        <dbReference type="PROSITE" id="PS50089"/>
    </source>
</evidence>
<keyword evidence="8" id="KW-1185">Reference proteome</keyword>
<dbReference type="GO" id="GO:0005634">
    <property type="term" value="C:nucleus"/>
    <property type="evidence" value="ECO:0007669"/>
    <property type="project" value="TreeGrafter"/>
</dbReference>
<dbReference type="InterPro" id="IPR018957">
    <property type="entry name" value="Znf_C3HC4_RING-type"/>
</dbReference>
<dbReference type="SMART" id="SM00184">
    <property type="entry name" value="RING"/>
    <property type="match status" value="1"/>
</dbReference>
<keyword evidence="1" id="KW-0479">Metal-binding</keyword>
<evidence type="ECO:0000313" key="8">
    <source>
        <dbReference type="Proteomes" id="UP000799538"/>
    </source>
</evidence>
<proteinExistence type="predicted"/>
<feature type="compositionally biased region" description="Basic and acidic residues" evidence="5">
    <location>
        <begin position="411"/>
        <end position="421"/>
    </location>
</feature>
<evidence type="ECO:0000256" key="4">
    <source>
        <dbReference type="PROSITE-ProRule" id="PRU00175"/>
    </source>
</evidence>
<dbReference type="PANTHER" id="PTHR15898:SF13">
    <property type="entry name" value="BIFUNCTIONAL APOPTOSIS REGULATOR"/>
    <property type="match status" value="1"/>
</dbReference>
<feature type="domain" description="RING-type" evidence="6">
    <location>
        <begin position="84"/>
        <end position="124"/>
    </location>
</feature>
<dbReference type="InterPro" id="IPR013083">
    <property type="entry name" value="Znf_RING/FYVE/PHD"/>
</dbReference>
<dbReference type="Proteomes" id="UP000799538">
    <property type="component" value="Unassembled WGS sequence"/>
</dbReference>
<keyword evidence="3" id="KW-0862">Zinc</keyword>
<dbReference type="CDD" id="cd16568">
    <property type="entry name" value="RING-HC_ScPSH1-like"/>
    <property type="match status" value="1"/>
</dbReference>
<dbReference type="PROSITE" id="PS50089">
    <property type="entry name" value="ZF_RING_2"/>
    <property type="match status" value="1"/>
</dbReference>
<feature type="compositionally biased region" description="Basic and acidic residues" evidence="5">
    <location>
        <begin position="1"/>
        <end position="16"/>
    </location>
</feature>
<organism evidence="7 8">
    <name type="scientific">Elsinoe ampelina</name>
    <dbReference type="NCBI Taxonomy" id="302913"/>
    <lineage>
        <taxon>Eukaryota</taxon>
        <taxon>Fungi</taxon>
        <taxon>Dikarya</taxon>
        <taxon>Ascomycota</taxon>
        <taxon>Pezizomycotina</taxon>
        <taxon>Dothideomycetes</taxon>
        <taxon>Dothideomycetidae</taxon>
        <taxon>Myriangiales</taxon>
        <taxon>Elsinoaceae</taxon>
        <taxon>Elsinoe</taxon>
    </lineage>
</organism>
<dbReference type="GO" id="GO:0043161">
    <property type="term" value="P:proteasome-mediated ubiquitin-dependent protein catabolic process"/>
    <property type="evidence" value="ECO:0007669"/>
    <property type="project" value="TreeGrafter"/>
</dbReference>
<dbReference type="InterPro" id="IPR001841">
    <property type="entry name" value="Znf_RING"/>
</dbReference>
<dbReference type="InterPro" id="IPR017907">
    <property type="entry name" value="Znf_RING_CS"/>
</dbReference>
<dbReference type="GO" id="GO:0008270">
    <property type="term" value="F:zinc ion binding"/>
    <property type="evidence" value="ECO:0007669"/>
    <property type="project" value="UniProtKB-KW"/>
</dbReference>
<dbReference type="Gene3D" id="3.30.40.10">
    <property type="entry name" value="Zinc/RING finger domain, C3HC4 (zinc finger)"/>
    <property type="match status" value="1"/>
</dbReference>
<feature type="compositionally biased region" description="Acidic residues" evidence="5">
    <location>
        <begin position="437"/>
        <end position="457"/>
    </location>
</feature>
<evidence type="ECO:0000256" key="3">
    <source>
        <dbReference type="ARBA" id="ARBA00022833"/>
    </source>
</evidence>
<dbReference type="GO" id="GO:0061630">
    <property type="term" value="F:ubiquitin protein ligase activity"/>
    <property type="evidence" value="ECO:0007669"/>
    <property type="project" value="TreeGrafter"/>
</dbReference>
<feature type="region of interest" description="Disordered" evidence="5">
    <location>
        <begin position="1"/>
        <end position="47"/>
    </location>
</feature>
<evidence type="ECO:0000256" key="2">
    <source>
        <dbReference type="ARBA" id="ARBA00022771"/>
    </source>
</evidence>
<evidence type="ECO:0000313" key="7">
    <source>
        <dbReference type="EMBL" id="KAF2221541.1"/>
    </source>
</evidence>
<feature type="compositionally biased region" description="Acidic residues" evidence="5">
    <location>
        <begin position="356"/>
        <end position="372"/>
    </location>
</feature>
<sequence>MPSLKRRADNTDDSASRKRHNTRRTATAEPEQQPEESNPMEVPIRGGSVSEPVAAETAPTNDEHVKTLKLLHDDFDVLRQTLTCRICEKLFYEPYVLHCGHTYCYRCLSTWFNSNAKMSCPNCRVRITQIPAPSYAIKDMVIVFMKRAELLPDGETVQEHETWRKEEEEHLAADKNNTDPRVGGLFKGRFNGRRGVLRPLVDPSDNVARCPSCHWELEDESCPNCGLHFDSEGFESGSDDYDSLDDPDDMDGDIDAADDDGSAWGWGADLDRMDGIGGHSDASNSDYGGDAAFQMDMRGYNVREQVQNAMQNLNQANARRLYAAMGNPNHHRPHAFHNNGWPVVPAGVRNLNHEDDHDEQEDEEEDDDEDAGSMDGFVVNDNESEVAASHRSISSDDDDTERPRVGARRRVPAEDESERHFPWATAPSRRSRRVVESSDDSSDDSDSSDSNSDDSSDSDSTPGNSQRNPEVLDGSSSDSESDSVDSERHYHGQPLQHMSSSTADDSDDEPPRPAVPTRRMNQAQSQRRRQPQFQSAGRLNPRTNVARSGRQRNDQGVIDLASP</sequence>
<reference evidence="8" key="1">
    <citation type="journal article" date="2020" name="Stud. Mycol.">
        <title>101 Dothideomycetes genomes: A test case for predicting lifestyles and emergence of pathogens.</title>
        <authorList>
            <person name="Haridas S."/>
            <person name="Albert R."/>
            <person name="Binder M."/>
            <person name="Bloem J."/>
            <person name="LaButti K."/>
            <person name="Salamov A."/>
            <person name="Andreopoulos B."/>
            <person name="Baker S."/>
            <person name="Barry K."/>
            <person name="Bills G."/>
            <person name="Bluhm B."/>
            <person name="Cannon C."/>
            <person name="Castanera R."/>
            <person name="Culley D."/>
            <person name="Daum C."/>
            <person name="Ezra D."/>
            <person name="Gonzalez J."/>
            <person name="Henrissat B."/>
            <person name="Kuo A."/>
            <person name="Liang C."/>
            <person name="Lipzen A."/>
            <person name="Lutzoni F."/>
            <person name="Magnuson J."/>
            <person name="Mondo S."/>
            <person name="Nolan M."/>
            <person name="Ohm R."/>
            <person name="Pangilinan J."/>
            <person name="Park H.-J."/>
            <person name="Ramirez L."/>
            <person name="Alfaro M."/>
            <person name="Sun H."/>
            <person name="Tritt A."/>
            <person name="Yoshinaga Y."/>
            <person name="Zwiers L.-H."/>
            <person name="Turgeon B."/>
            <person name="Goodwin S."/>
            <person name="Spatafora J."/>
            <person name="Crous P."/>
            <person name="Grigoriev I."/>
        </authorList>
    </citation>
    <scope>NUCLEOTIDE SEQUENCE [LARGE SCALE GENOMIC DNA]</scope>
    <source>
        <strain evidence="8">CECT 20119</strain>
    </source>
</reference>
<dbReference type="EMBL" id="ML992510">
    <property type="protein sequence ID" value="KAF2221541.1"/>
    <property type="molecule type" value="Genomic_DNA"/>
</dbReference>